<evidence type="ECO:0000313" key="2">
    <source>
        <dbReference type="Proteomes" id="UP000193648"/>
    </source>
</evidence>
<accession>A0A1Y2GKK1</accession>
<name>A0A1Y2GKK1_9FUNG</name>
<dbReference type="InParanoid" id="A0A1Y2GKK1"/>
<dbReference type="EMBL" id="MCFF01000025">
    <property type="protein sequence ID" value="ORZ12516.1"/>
    <property type="molecule type" value="Genomic_DNA"/>
</dbReference>
<protein>
    <submittedName>
        <fullName evidence="1">Uncharacterized protein</fullName>
    </submittedName>
</protein>
<organism evidence="1 2">
    <name type="scientific">Lobosporangium transversale</name>
    <dbReference type="NCBI Taxonomy" id="64571"/>
    <lineage>
        <taxon>Eukaryota</taxon>
        <taxon>Fungi</taxon>
        <taxon>Fungi incertae sedis</taxon>
        <taxon>Mucoromycota</taxon>
        <taxon>Mortierellomycotina</taxon>
        <taxon>Mortierellomycetes</taxon>
        <taxon>Mortierellales</taxon>
        <taxon>Mortierellaceae</taxon>
        <taxon>Lobosporangium</taxon>
    </lineage>
</organism>
<keyword evidence="2" id="KW-1185">Reference proteome</keyword>
<sequence>MVAAKDVPQAPALPASEHELMQTIHTVGYRHRNTYIQNLIKTHKEALLSLLPELLKTVPTILSIPIQRPPQDETTLYADGGNPSPEADDVSLQFPQTNASSRYVQRQVGQIIAMTLAQKGCKEAIAFLLADLNHPYQVGKKRLIQCIATFASDVEILAATTDTAPAVRDALVASLVKQKRKGLANDILRKPRAANKADKKEPITTRFKQALAKATEYEREKVWKAYSKIIDVANQNVKGACDPGESIKDIILTLQETYPPLFPWDEAKPEVRTPMLAPLIKEYILLFVQYDAERTFRILQQTSYQARGSNLVYSAHIPSELYETRKAQNHWSHHPRHEAMLEKYVLDLINVGQGELLKKDQIPQLFSCLRGPAVTRLVRAALKVLEQDEFKIRSKTQGNQRVRRLNNVLKFVVKGVDNLVHRVVNCSVHKDRVDSTQKFHQTLRELIPELFSPALEALRIQDVDDDAVNVRLCRKIFNPLFRQSSNYWEAHKLSHIKRFPPLAETIFDQLQPMFKTKTRKDSAVISIVEDLLAVLAPSDKSVYALSDDAFVQPFSSVPSWDNSAVFQTCVANCLNRTGKAMIQLDSTWIEHFSKLGPSLTQAQRDEVVQWIIALPSFKPLIEKDQGVSVYPMLEALCTNAELRQQIVRPLVFYDRREKVVDLGDNLSNWASFVDIQVPEVRAQLVKETTKPSFEDRLKWLTAIMKATRMTKDVNQWLITLKWLIPKIRNEIQPNLMAFAPSLFLRDHIIPRQYLDDADLQQANELSALYLAMDAQNSAAITPVSQITRFLDSIGDAALSRFANNDSHPFFQMGTEIRWRRVVNVHGDVNAFKYFDLSFSNPTYGQDVHERNEQHEIARRKAIAKENETYKTEGGAWGLHLIEEGQEETYVQAKINAYHSRWLTVKALMAPDITSDSVEAFKSSQKIFWQNICYSLHDDLGWRWKNSPTLVEYLHETLDVLASAPTLVFGKDTVLNWKDDEFLSSSSNYIQHVREIYTQEEWVQKNLGNLSWYTLYRDLRLGSTAYEGEVKARVNECVFPGGKRDHNRYEQLMVGLLNKSPSAIHLPAVLDYVCAQRPDLLTNDHLSMTKSIPGLFNQIETPDPWDLLFVKIPFELNPQQSEMLKARHLSGMTNSSAPFQSRVQHAKAFMSMPTTTVEDVANALNTPSLPSRIVEALLMFLPTLGEPASTLQLLMAPVYLQSHVARTSIHAVENALKCVPVQQIPDFIIPLFPSSGQRQQKVTVQKEGIRLVLSSMSLLVDPKVSSLIEDLLARRDLHQDVRVVTLQSLIRLLTGSEGREERYKATTEWIWTTLSTVAQSTYHKKSGVALVLLAVSPSYKHSGSVPTVYSGNVTRTPHYNATLTALSKDIVPERIIDRYVSDVLIPMAAVPEGDSARDKDLIEVRVLTLQMLAQESGWITFKYALHFAKEWRQEAAKMSLDDDPYSLWKLFGLGIARCIGVEIAGKIANAQVGDDSSKANIKNDNSNTCWEELIGYIQDQVDVFLDKSRRRGFRKLALDRIESLQLANNFTLYNFDAAEKAGTFIGNEMDPVRPLLSQGMESVLWVTILGREIALFNPQENMTQAQINQEVLRLLIRIADLSNKFLSTDDGATVISWVIYSLLHKGWNNAELKRTLGKALMEPSEELADWVHGDLVALHILTNAIGVFPLKEITAFMDRLATAENTSFYSMKRDMISTILLGELALVREANNGQLTMEQITSMQEAFSTLVQRAQTAGKNGPDTAIVHRMLLADTSLMCAAFPKEVGPMLHELLVIDIERGTIPVSISTRKPLDELVEFGPQAIALGNTTGMGSGSEAFSSGYGISPASVLILEAFLNGSLDALDLTPFMQPQDLPLNIARGQWFPFRGNSDLAMEVEHLNNNPKTLKELDAYWEKTVGSSEYLKKLDQAVQANAQKSVSPALLEGYRASAVETLAGKAKFVLMRPFVCLEFMRLALTAPGATLTAEKAATQLAAAFNVAREPGADDFTYIWAPPLSLALDMAEYLLHEVREEARIEGQREAQMIEKMTALFLKKWMGQVVLRFAGKVLAEAEDVKALEARYIALADELCEAGSGGQSIALTLGDFIPGGADPLTKKLTRNQKVGGDDEDMVDTEGTMAELSNLNT</sequence>
<evidence type="ECO:0000313" key="1">
    <source>
        <dbReference type="EMBL" id="ORZ12516.1"/>
    </source>
</evidence>
<comment type="caution">
    <text evidence="1">The sequence shown here is derived from an EMBL/GenBank/DDBJ whole genome shotgun (WGS) entry which is preliminary data.</text>
</comment>
<dbReference type="OrthoDB" id="3009231at2759"/>
<dbReference type="GeneID" id="33572101"/>
<dbReference type="RefSeq" id="XP_021880135.1">
    <property type="nucleotide sequence ID" value="XM_022030259.1"/>
</dbReference>
<proteinExistence type="predicted"/>
<reference evidence="1 2" key="1">
    <citation type="submission" date="2016-07" db="EMBL/GenBank/DDBJ databases">
        <title>Pervasive Adenine N6-methylation of Active Genes in Fungi.</title>
        <authorList>
            <consortium name="DOE Joint Genome Institute"/>
            <person name="Mondo S.J."/>
            <person name="Dannebaum R.O."/>
            <person name="Kuo R.C."/>
            <person name="Labutti K."/>
            <person name="Haridas S."/>
            <person name="Kuo A."/>
            <person name="Salamov A."/>
            <person name="Ahrendt S.R."/>
            <person name="Lipzen A."/>
            <person name="Sullivan W."/>
            <person name="Andreopoulos W.B."/>
            <person name="Clum A."/>
            <person name="Lindquist E."/>
            <person name="Daum C."/>
            <person name="Ramamoorthy G.K."/>
            <person name="Gryganskyi A."/>
            <person name="Culley D."/>
            <person name="Magnuson J.K."/>
            <person name="James T.Y."/>
            <person name="O'Malley M.A."/>
            <person name="Stajich J.E."/>
            <person name="Spatafora J.W."/>
            <person name="Visel A."/>
            <person name="Grigoriev I.V."/>
        </authorList>
    </citation>
    <scope>NUCLEOTIDE SEQUENCE [LARGE SCALE GENOMIC DNA]</scope>
    <source>
        <strain evidence="1 2">NRRL 3116</strain>
    </source>
</reference>
<dbReference type="Proteomes" id="UP000193648">
    <property type="component" value="Unassembled WGS sequence"/>
</dbReference>
<gene>
    <name evidence="1" type="ORF">BCR41DRAFT_423155</name>
</gene>